<dbReference type="Gene3D" id="3.40.50.180">
    <property type="entry name" value="Methylesterase CheB, C-terminal domain"/>
    <property type="match status" value="1"/>
</dbReference>
<dbReference type="GO" id="GO:0005737">
    <property type="term" value="C:cytoplasm"/>
    <property type="evidence" value="ECO:0007669"/>
    <property type="project" value="InterPro"/>
</dbReference>
<proteinExistence type="predicted"/>
<keyword evidence="4" id="KW-0145">Chemotaxis</keyword>
<protein>
    <recommendedName>
        <fullName evidence="2">protein-glutamate methylesterase</fullName>
        <ecNumber evidence="2">3.1.1.61</ecNumber>
    </recommendedName>
</protein>
<feature type="active site" evidence="4">
    <location>
        <position position="43"/>
    </location>
</feature>
<organism evidence="6 7">
    <name type="scientific">Rapidithrix thailandica</name>
    <dbReference type="NCBI Taxonomy" id="413964"/>
    <lineage>
        <taxon>Bacteria</taxon>
        <taxon>Pseudomonadati</taxon>
        <taxon>Bacteroidota</taxon>
        <taxon>Cytophagia</taxon>
        <taxon>Cytophagales</taxon>
        <taxon>Flammeovirgaceae</taxon>
        <taxon>Rapidithrix</taxon>
    </lineage>
</organism>
<feature type="active site" evidence="4">
    <location>
        <position position="136"/>
    </location>
</feature>
<feature type="active site" evidence="4">
    <location>
        <position position="16"/>
    </location>
</feature>
<evidence type="ECO:0000256" key="2">
    <source>
        <dbReference type="ARBA" id="ARBA00039140"/>
    </source>
</evidence>
<evidence type="ECO:0000313" key="7">
    <source>
        <dbReference type="Proteomes" id="UP001403385"/>
    </source>
</evidence>
<dbReference type="PROSITE" id="PS50122">
    <property type="entry name" value="CHEB"/>
    <property type="match status" value="1"/>
</dbReference>
<dbReference type="Pfam" id="PF01339">
    <property type="entry name" value="CheB_methylest"/>
    <property type="match status" value="1"/>
</dbReference>
<dbReference type="AlphaFoldDB" id="A0AAW9RT89"/>
<dbReference type="GO" id="GO:0000156">
    <property type="term" value="F:phosphorelay response regulator activity"/>
    <property type="evidence" value="ECO:0007669"/>
    <property type="project" value="InterPro"/>
</dbReference>
<gene>
    <name evidence="6" type="ORF">AAG747_00080</name>
</gene>
<dbReference type="EMBL" id="JBDKWZ010000001">
    <property type="protein sequence ID" value="MEN7546280.1"/>
    <property type="molecule type" value="Genomic_DNA"/>
</dbReference>
<dbReference type="PANTHER" id="PTHR42872:SF3">
    <property type="entry name" value="PROTEIN-GLUTAMATE METHYLESTERASE_PROTEIN-GLUTAMINE GLUTAMINASE 1"/>
    <property type="match status" value="1"/>
</dbReference>
<dbReference type="EC" id="3.1.1.61" evidence="2"/>
<feature type="domain" description="CheB-type methylesterase" evidence="5">
    <location>
        <begin position="4"/>
        <end position="194"/>
    </location>
</feature>
<evidence type="ECO:0000259" key="5">
    <source>
        <dbReference type="PROSITE" id="PS50122"/>
    </source>
</evidence>
<dbReference type="Proteomes" id="UP001403385">
    <property type="component" value="Unassembled WGS sequence"/>
</dbReference>
<dbReference type="CDD" id="cd16433">
    <property type="entry name" value="CheB"/>
    <property type="match status" value="1"/>
</dbReference>
<dbReference type="GO" id="GO:0006935">
    <property type="term" value="P:chemotaxis"/>
    <property type="evidence" value="ECO:0007669"/>
    <property type="project" value="UniProtKB-UniRule"/>
</dbReference>
<keyword evidence="1 4" id="KW-0378">Hydrolase</keyword>
<evidence type="ECO:0000313" key="6">
    <source>
        <dbReference type="EMBL" id="MEN7546280.1"/>
    </source>
</evidence>
<sequence>MNITWTKYQAIVMGASAGGLKAIRQLVYALPASFPLPVIIVQHIATDSSLRWITSINNQAIIHVKEANIGEKAQGGIVYFAPPGYHLLVETNCTFTLTLDERVNYARPSIDVLFETATDAWKHKLIGIVLTGSNQDGAYGLSLIKEAGGLAIVQKPEEAESPEMPQAAIRRANPHWILSIQEITDLLITNLVSSPTVN</sequence>
<accession>A0AAW9RT89</accession>
<dbReference type="InterPro" id="IPR000673">
    <property type="entry name" value="Sig_transdc_resp-reg_Me-estase"/>
</dbReference>
<reference evidence="6 7" key="1">
    <citation type="submission" date="2024-04" db="EMBL/GenBank/DDBJ databases">
        <title>Novel genus in family Flammeovirgaceae.</title>
        <authorList>
            <person name="Nguyen T.H."/>
            <person name="Vuong T.Q."/>
            <person name="Le H."/>
            <person name="Kim S.-G."/>
        </authorList>
    </citation>
    <scope>NUCLEOTIDE SEQUENCE [LARGE SCALE GENOMIC DNA]</scope>
    <source>
        <strain evidence="6 7">JCM 23209</strain>
    </source>
</reference>
<dbReference type="PANTHER" id="PTHR42872">
    <property type="entry name" value="PROTEIN-GLUTAMATE METHYLESTERASE/PROTEIN-GLUTAMINE GLUTAMINASE"/>
    <property type="match status" value="1"/>
</dbReference>
<dbReference type="RefSeq" id="WP_346819068.1">
    <property type="nucleotide sequence ID" value="NZ_JBDKWZ010000001.1"/>
</dbReference>
<dbReference type="GO" id="GO:0008984">
    <property type="term" value="F:protein-glutamate methylesterase activity"/>
    <property type="evidence" value="ECO:0007669"/>
    <property type="project" value="UniProtKB-EC"/>
</dbReference>
<comment type="catalytic activity">
    <reaction evidence="3">
        <text>[protein]-L-glutamate 5-O-methyl ester + H2O = L-glutamyl-[protein] + methanol + H(+)</text>
        <dbReference type="Rhea" id="RHEA:23236"/>
        <dbReference type="Rhea" id="RHEA-COMP:10208"/>
        <dbReference type="Rhea" id="RHEA-COMP:10311"/>
        <dbReference type="ChEBI" id="CHEBI:15377"/>
        <dbReference type="ChEBI" id="CHEBI:15378"/>
        <dbReference type="ChEBI" id="CHEBI:17790"/>
        <dbReference type="ChEBI" id="CHEBI:29973"/>
        <dbReference type="ChEBI" id="CHEBI:82795"/>
        <dbReference type="EC" id="3.1.1.61"/>
    </reaction>
</comment>
<keyword evidence="7" id="KW-1185">Reference proteome</keyword>
<comment type="caution">
    <text evidence="6">The sequence shown here is derived from an EMBL/GenBank/DDBJ whole genome shotgun (WGS) entry which is preliminary data.</text>
</comment>
<dbReference type="SUPFAM" id="SSF52738">
    <property type="entry name" value="Methylesterase CheB, C-terminal domain"/>
    <property type="match status" value="1"/>
</dbReference>
<name>A0AAW9RT89_9BACT</name>
<dbReference type="InterPro" id="IPR035909">
    <property type="entry name" value="CheB_C"/>
</dbReference>
<evidence type="ECO:0000256" key="4">
    <source>
        <dbReference type="PROSITE-ProRule" id="PRU00050"/>
    </source>
</evidence>
<evidence type="ECO:0000256" key="3">
    <source>
        <dbReference type="ARBA" id="ARBA00048267"/>
    </source>
</evidence>
<evidence type="ECO:0000256" key="1">
    <source>
        <dbReference type="ARBA" id="ARBA00022801"/>
    </source>
</evidence>